<gene>
    <name evidence="7" type="ORF">LI82_00190</name>
</gene>
<organism evidence="7 8">
    <name type="scientific">Methanococcoides methylutens</name>
    <dbReference type="NCBI Taxonomy" id="2226"/>
    <lineage>
        <taxon>Archaea</taxon>
        <taxon>Methanobacteriati</taxon>
        <taxon>Methanobacteriota</taxon>
        <taxon>Stenosarchaea group</taxon>
        <taxon>Methanomicrobia</taxon>
        <taxon>Methanosarcinales</taxon>
        <taxon>Methanosarcinaceae</taxon>
        <taxon>Methanococcoides</taxon>
    </lineage>
</organism>
<evidence type="ECO:0000256" key="5">
    <source>
        <dbReference type="ARBA" id="ARBA00023002"/>
    </source>
</evidence>
<dbReference type="InterPro" id="IPR017900">
    <property type="entry name" value="4Fe4S_Fe_S_CS"/>
</dbReference>
<evidence type="ECO:0000256" key="1">
    <source>
        <dbReference type="ARBA" id="ARBA00001917"/>
    </source>
</evidence>
<accession>A0A099T6C3</accession>
<sequence>MTVISIEPELCTNCEICVEICPMSIILPSKEGETPYSPEDAAEYCAKCGHCEVFCPEGAISTLFDSTYYQLQDDEFPTIPPSELGKYMVMRRSIRSYKDESVDKDTIEKILDISRYAPSGMNKQPVHWTIVHDPEDVKKIAGLSIDWMREVVASEEDHPLKPLMPGLISAYEMGVDPICRGAPHLVIAHTPAESPTGYTDSIIALSWFELAAQVFEVGTCWAGFLAIAAASYKPLIDELELPQGNAIQYCMMFGHPEHKVKGIPGREPPRVTWK</sequence>
<dbReference type="PANTHER" id="PTHR43673">
    <property type="entry name" value="NAD(P)H NITROREDUCTASE YDGI-RELATED"/>
    <property type="match status" value="1"/>
</dbReference>
<dbReference type="Gene3D" id="3.30.70.20">
    <property type="match status" value="1"/>
</dbReference>
<comment type="similarity">
    <text evidence="2">Belongs to the nitroreductase family.</text>
</comment>
<name>A0A099T6C3_METMT</name>
<dbReference type="GO" id="GO:0016491">
    <property type="term" value="F:oxidoreductase activity"/>
    <property type="evidence" value="ECO:0007669"/>
    <property type="project" value="UniProtKB-KW"/>
</dbReference>
<proteinExistence type="inferred from homology"/>
<keyword evidence="8" id="KW-1185">Reference proteome</keyword>
<evidence type="ECO:0000256" key="4">
    <source>
        <dbReference type="ARBA" id="ARBA00022643"/>
    </source>
</evidence>
<dbReference type="Pfam" id="PF00881">
    <property type="entry name" value="Nitroreductase"/>
    <property type="match status" value="1"/>
</dbReference>
<protein>
    <submittedName>
        <fullName evidence="7">Nitroreductase</fullName>
    </submittedName>
</protein>
<keyword evidence="4" id="KW-0288">FMN</keyword>
<dbReference type="SUPFAM" id="SSF54862">
    <property type="entry name" value="4Fe-4S ferredoxins"/>
    <property type="match status" value="1"/>
</dbReference>
<dbReference type="PROSITE" id="PS00198">
    <property type="entry name" value="4FE4S_FER_1"/>
    <property type="match status" value="2"/>
</dbReference>
<dbReference type="AlphaFoldDB" id="A0A099T6C3"/>
<comment type="caution">
    <text evidence="7">The sequence shown here is derived from an EMBL/GenBank/DDBJ whole genome shotgun (WGS) entry which is preliminary data.</text>
</comment>
<dbReference type="InterPro" id="IPR017896">
    <property type="entry name" value="4Fe4S_Fe-S-bd"/>
</dbReference>
<evidence type="ECO:0000313" key="7">
    <source>
        <dbReference type="EMBL" id="KGK99683.1"/>
    </source>
</evidence>
<dbReference type="OrthoDB" id="51316at2157"/>
<dbReference type="EMBL" id="JRHO01000002">
    <property type="protein sequence ID" value="KGK99683.1"/>
    <property type="molecule type" value="Genomic_DNA"/>
</dbReference>
<evidence type="ECO:0000256" key="2">
    <source>
        <dbReference type="ARBA" id="ARBA00007118"/>
    </source>
</evidence>
<evidence type="ECO:0000259" key="6">
    <source>
        <dbReference type="PROSITE" id="PS51379"/>
    </source>
</evidence>
<dbReference type="Gene3D" id="3.40.109.10">
    <property type="entry name" value="NADH Oxidase"/>
    <property type="match status" value="1"/>
</dbReference>
<dbReference type="InterPro" id="IPR029479">
    <property type="entry name" value="Nitroreductase"/>
</dbReference>
<evidence type="ECO:0000256" key="3">
    <source>
        <dbReference type="ARBA" id="ARBA00022630"/>
    </source>
</evidence>
<reference evidence="7 8" key="1">
    <citation type="submission" date="2014-09" db="EMBL/GenBank/DDBJ databases">
        <title>Draft genome sequence of an obligately methylotrophic methanogen, Methanococcoides methylutens, isolated from marine sediment.</title>
        <authorList>
            <person name="Guan Y."/>
            <person name="Ngugi D.K."/>
            <person name="Blom J."/>
            <person name="Ali S."/>
            <person name="Ferry J.G."/>
            <person name="Stingl U."/>
        </authorList>
    </citation>
    <scope>NUCLEOTIDE SEQUENCE [LARGE SCALE GENOMIC DNA]</scope>
    <source>
        <strain evidence="7 8">DSM 2657</strain>
    </source>
</reference>
<dbReference type="SUPFAM" id="SSF55469">
    <property type="entry name" value="FMN-dependent nitroreductase-like"/>
    <property type="match status" value="1"/>
</dbReference>
<evidence type="ECO:0000313" key="8">
    <source>
        <dbReference type="Proteomes" id="UP000029859"/>
    </source>
</evidence>
<dbReference type="PANTHER" id="PTHR43673:SF2">
    <property type="entry name" value="NITROREDUCTASE"/>
    <property type="match status" value="1"/>
</dbReference>
<keyword evidence="3" id="KW-0285">Flavoprotein</keyword>
<dbReference type="Pfam" id="PF13187">
    <property type="entry name" value="Fer4_9"/>
    <property type="match status" value="1"/>
</dbReference>
<feature type="domain" description="4Fe-4S ferredoxin-type" evidence="6">
    <location>
        <begin position="2"/>
        <end position="31"/>
    </location>
</feature>
<comment type="cofactor">
    <cofactor evidence="1">
        <name>FMN</name>
        <dbReference type="ChEBI" id="CHEBI:58210"/>
    </cofactor>
</comment>
<dbReference type="InterPro" id="IPR000415">
    <property type="entry name" value="Nitroreductase-like"/>
</dbReference>
<dbReference type="RefSeq" id="WP_048192964.1">
    <property type="nucleotide sequence ID" value="NZ_CAAGSM010000008.1"/>
</dbReference>
<feature type="domain" description="4Fe-4S ferredoxin-type" evidence="6">
    <location>
        <begin position="36"/>
        <end position="65"/>
    </location>
</feature>
<keyword evidence="5" id="KW-0560">Oxidoreductase</keyword>
<dbReference type="Proteomes" id="UP000029859">
    <property type="component" value="Unassembled WGS sequence"/>
</dbReference>
<dbReference type="PROSITE" id="PS51379">
    <property type="entry name" value="4FE4S_FER_2"/>
    <property type="match status" value="2"/>
</dbReference>
<dbReference type="CDD" id="cd02143">
    <property type="entry name" value="nitroreductase_FeS-like"/>
    <property type="match status" value="1"/>
</dbReference>